<dbReference type="InterPro" id="IPR007813">
    <property type="entry name" value="PilN"/>
</dbReference>
<accession>A0A1F7IR27</accession>
<proteinExistence type="predicted"/>
<keyword evidence="1" id="KW-0812">Transmembrane</keyword>
<protein>
    <recommendedName>
        <fullName evidence="4">Fimbrial assembly protein</fullName>
    </recommendedName>
</protein>
<dbReference type="EMBL" id="MGAL01000048">
    <property type="protein sequence ID" value="OGK45820.1"/>
    <property type="molecule type" value="Genomic_DNA"/>
</dbReference>
<feature type="transmembrane region" description="Helical" evidence="1">
    <location>
        <begin position="26"/>
        <end position="46"/>
    </location>
</feature>
<evidence type="ECO:0000313" key="2">
    <source>
        <dbReference type="EMBL" id="OGK45820.1"/>
    </source>
</evidence>
<evidence type="ECO:0000313" key="3">
    <source>
        <dbReference type="Proteomes" id="UP000177141"/>
    </source>
</evidence>
<comment type="caution">
    <text evidence="2">The sequence shown here is derived from an EMBL/GenBank/DDBJ whole genome shotgun (WGS) entry which is preliminary data.</text>
</comment>
<sequence length="182" mass="21274">MKYQLNLLSEKHKSTLDKITYFSLHYLRYILVITQFVTICVFFYRFKVDQDIVDTRDLLLQKKAIVDATSTLLEKVKELDTKIKNTKSLYEKQTTMQQLYSYFFQSLPSDLTINSISFGVELTQFEGSAANIDSVKVFYEKLQQDKRFKSTTLTNITKTETGYDFSLELTEFIPTNGQQENT</sequence>
<dbReference type="AlphaFoldDB" id="A0A1F7IR27"/>
<keyword evidence="1" id="KW-0472">Membrane</keyword>
<dbReference type="STRING" id="1802061.A3A93_01225"/>
<name>A0A1F7IR27_9BACT</name>
<keyword evidence="1" id="KW-1133">Transmembrane helix</keyword>
<dbReference type="Pfam" id="PF05137">
    <property type="entry name" value="PilN"/>
    <property type="match status" value="1"/>
</dbReference>
<evidence type="ECO:0000256" key="1">
    <source>
        <dbReference type="SAM" id="Phobius"/>
    </source>
</evidence>
<reference evidence="2 3" key="1">
    <citation type="journal article" date="2016" name="Nat. Commun.">
        <title>Thousands of microbial genomes shed light on interconnected biogeochemical processes in an aquifer system.</title>
        <authorList>
            <person name="Anantharaman K."/>
            <person name="Brown C.T."/>
            <person name="Hug L.A."/>
            <person name="Sharon I."/>
            <person name="Castelle C.J."/>
            <person name="Probst A.J."/>
            <person name="Thomas B.C."/>
            <person name="Singh A."/>
            <person name="Wilkins M.J."/>
            <person name="Karaoz U."/>
            <person name="Brodie E.L."/>
            <person name="Williams K.H."/>
            <person name="Hubbard S.S."/>
            <person name="Banfield J.F."/>
        </authorList>
    </citation>
    <scope>NUCLEOTIDE SEQUENCE [LARGE SCALE GENOMIC DNA]</scope>
</reference>
<organism evidence="2 3">
    <name type="scientific">Candidatus Roizmanbacteria bacterium RIFCSPLOWO2_01_FULL_38_12</name>
    <dbReference type="NCBI Taxonomy" id="1802061"/>
    <lineage>
        <taxon>Bacteria</taxon>
        <taxon>Candidatus Roizmaniibacteriota</taxon>
    </lineage>
</organism>
<dbReference type="Proteomes" id="UP000177141">
    <property type="component" value="Unassembled WGS sequence"/>
</dbReference>
<gene>
    <name evidence="2" type="ORF">A3A93_01225</name>
</gene>
<evidence type="ECO:0008006" key="4">
    <source>
        <dbReference type="Google" id="ProtNLM"/>
    </source>
</evidence>